<dbReference type="PANTHER" id="PTHR13871">
    <property type="entry name" value="THIOREDOXIN"/>
    <property type="match status" value="1"/>
</dbReference>
<feature type="domain" description="Thioredoxin" evidence="8">
    <location>
        <begin position="130"/>
        <end position="261"/>
    </location>
</feature>
<evidence type="ECO:0000256" key="3">
    <source>
        <dbReference type="ARBA" id="ARBA00023002"/>
    </source>
</evidence>
<dbReference type="SUPFAM" id="SSF52833">
    <property type="entry name" value="Thioredoxin-like"/>
    <property type="match status" value="1"/>
</dbReference>
<evidence type="ECO:0000259" key="8">
    <source>
        <dbReference type="PROSITE" id="PS51352"/>
    </source>
</evidence>
<dbReference type="PROSITE" id="PS51352">
    <property type="entry name" value="THIOREDOXIN_2"/>
    <property type="match status" value="1"/>
</dbReference>
<dbReference type="InterPro" id="IPR036249">
    <property type="entry name" value="Thioredoxin-like_sf"/>
</dbReference>
<keyword evidence="2" id="KW-0677">Repeat</keyword>
<dbReference type="InterPro" id="IPR013783">
    <property type="entry name" value="Ig-like_fold"/>
</dbReference>
<evidence type="ECO:0000256" key="1">
    <source>
        <dbReference type="ARBA" id="ARBA00012612"/>
    </source>
</evidence>
<name>A0A7S0GCH2_9STRA</name>
<keyword evidence="4" id="KW-0520">NAD</keyword>
<evidence type="ECO:0000256" key="5">
    <source>
        <dbReference type="ARBA" id="ARBA00025782"/>
    </source>
</evidence>
<evidence type="ECO:0000256" key="7">
    <source>
        <dbReference type="ARBA" id="ARBA00047804"/>
    </source>
</evidence>
<comment type="catalytic activity">
    <reaction evidence="6">
        <text>[protein]-dithiol + NAD(+) = [protein]-disulfide + NADH + H(+)</text>
        <dbReference type="Rhea" id="RHEA:18749"/>
        <dbReference type="Rhea" id="RHEA-COMP:10593"/>
        <dbReference type="Rhea" id="RHEA-COMP:10594"/>
        <dbReference type="ChEBI" id="CHEBI:15378"/>
        <dbReference type="ChEBI" id="CHEBI:29950"/>
        <dbReference type="ChEBI" id="CHEBI:50058"/>
        <dbReference type="ChEBI" id="CHEBI:57540"/>
        <dbReference type="ChEBI" id="CHEBI:57945"/>
        <dbReference type="EC" id="1.8.1.8"/>
    </reaction>
</comment>
<dbReference type="InterPro" id="IPR052259">
    <property type="entry name" value="Nucleoredoxin-like"/>
</dbReference>
<dbReference type="EC" id="1.8.1.8" evidence="1"/>
<comment type="similarity">
    <text evidence="5">Belongs to the nucleoredoxin family.</text>
</comment>
<evidence type="ECO:0000256" key="6">
    <source>
        <dbReference type="ARBA" id="ARBA00047388"/>
    </source>
</evidence>
<organism evidence="9">
    <name type="scientific">Proboscia inermis</name>
    <dbReference type="NCBI Taxonomy" id="420281"/>
    <lineage>
        <taxon>Eukaryota</taxon>
        <taxon>Sar</taxon>
        <taxon>Stramenopiles</taxon>
        <taxon>Ochrophyta</taxon>
        <taxon>Bacillariophyta</taxon>
        <taxon>Coscinodiscophyceae</taxon>
        <taxon>Rhizosoleniophycidae</taxon>
        <taxon>Rhizosoleniales</taxon>
        <taxon>Rhizosoleniaceae</taxon>
        <taxon>Proboscia</taxon>
    </lineage>
</organism>
<proteinExistence type="inferred from homology"/>
<dbReference type="InterPro" id="IPR036116">
    <property type="entry name" value="FN3_sf"/>
</dbReference>
<evidence type="ECO:0000256" key="2">
    <source>
        <dbReference type="ARBA" id="ARBA00022737"/>
    </source>
</evidence>
<keyword evidence="3" id="KW-0560">Oxidoreductase</keyword>
<reference evidence="9" key="1">
    <citation type="submission" date="2021-01" db="EMBL/GenBank/DDBJ databases">
        <authorList>
            <person name="Corre E."/>
            <person name="Pelletier E."/>
            <person name="Niang G."/>
            <person name="Scheremetjew M."/>
            <person name="Finn R."/>
            <person name="Kale V."/>
            <person name="Holt S."/>
            <person name="Cochrane G."/>
            <person name="Meng A."/>
            <person name="Brown T."/>
            <person name="Cohen L."/>
        </authorList>
    </citation>
    <scope>NUCLEOTIDE SEQUENCE</scope>
    <source>
        <strain evidence="9">CCAP1064/1</strain>
    </source>
</reference>
<dbReference type="Pfam" id="PF13905">
    <property type="entry name" value="Thioredoxin_8"/>
    <property type="match status" value="1"/>
</dbReference>
<dbReference type="InterPro" id="IPR012336">
    <property type="entry name" value="Thioredoxin-like_fold"/>
</dbReference>
<dbReference type="PANTHER" id="PTHR13871:SF96">
    <property type="entry name" value="THIOREDOXIN DOMAIN-CONTAINING PROTEIN"/>
    <property type="match status" value="1"/>
</dbReference>
<dbReference type="Gene3D" id="2.60.40.10">
    <property type="entry name" value="Immunoglobulins"/>
    <property type="match status" value="1"/>
</dbReference>
<dbReference type="SUPFAM" id="SSF49265">
    <property type="entry name" value="Fibronectin type III"/>
    <property type="match status" value="1"/>
</dbReference>
<gene>
    <name evidence="9" type="ORF">PINE0816_LOCUS7622</name>
</gene>
<dbReference type="AlphaFoldDB" id="A0A7S0GCH2"/>
<accession>A0A7S0GCH2</accession>
<evidence type="ECO:0000256" key="4">
    <source>
        <dbReference type="ARBA" id="ARBA00023027"/>
    </source>
</evidence>
<dbReference type="Gene3D" id="3.40.30.10">
    <property type="entry name" value="Glutaredoxin"/>
    <property type="match status" value="1"/>
</dbReference>
<dbReference type="EMBL" id="HBEL01015961">
    <property type="protein sequence ID" value="CAD8411498.1"/>
    <property type="molecule type" value="Transcribed_RNA"/>
</dbReference>
<sequence>MSVPNVSADDVTCSVHLEWNEIDVTPKMCDFFEIQNDDLTIKGYEIQMRICSIGGSPWETIAPCFSGLQVRKKNLDRKSTYHFRLRPVFENASLLDSYETPFSMPSDVVVFHEHTISPGLLRLFNGIDQLLVNGGRSSAKVENSLGGPKGKVILLYASAHWCGPCRQFTPQLVQFYNRHHRKDLEIVFLSADHDEASFRSYYNTMPWNAIPYDSNVRERLLSWIKVTGIPRLVVLNSNTGGILIDNVVGKPMDVKAWREQM</sequence>
<dbReference type="GO" id="GO:0047134">
    <property type="term" value="F:protein-disulfide reductase [NAD(P)H] activity"/>
    <property type="evidence" value="ECO:0007669"/>
    <property type="project" value="UniProtKB-EC"/>
</dbReference>
<dbReference type="InterPro" id="IPR013766">
    <property type="entry name" value="Thioredoxin_domain"/>
</dbReference>
<comment type="catalytic activity">
    <reaction evidence="7">
        <text>[protein]-dithiol + NADP(+) = [protein]-disulfide + NADPH + H(+)</text>
        <dbReference type="Rhea" id="RHEA:18753"/>
        <dbReference type="Rhea" id="RHEA-COMP:10593"/>
        <dbReference type="Rhea" id="RHEA-COMP:10594"/>
        <dbReference type="ChEBI" id="CHEBI:15378"/>
        <dbReference type="ChEBI" id="CHEBI:29950"/>
        <dbReference type="ChEBI" id="CHEBI:50058"/>
        <dbReference type="ChEBI" id="CHEBI:57783"/>
        <dbReference type="ChEBI" id="CHEBI:58349"/>
        <dbReference type="EC" id="1.8.1.8"/>
    </reaction>
</comment>
<protein>
    <recommendedName>
        <fullName evidence="1">protein-disulfide reductase</fullName>
        <ecNumber evidence="1">1.8.1.8</ecNumber>
    </recommendedName>
</protein>
<evidence type="ECO:0000313" key="9">
    <source>
        <dbReference type="EMBL" id="CAD8411498.1"/>
    </source>
</evidence>